<dbReference type="EMBL" id="CAMGYJ010000006">
    <property type="protein sequence ID" value="CAI0439257.1"/>
    <property type="molecule type" value="Genomic_DNA"/>
</dbReference>
<dbReference type="AlphaFoldDB" id="A0AAV0LXL9"/>
<evidence type="ECO:0000313" key="2">
    <source>
        <dbReference type="Proteomes" id="UP001154282"/>
    </source>
</evidence>
<proteinExistence type="predicted"/>
<name>A0AAV0LXL9_9ROSI</name>
<evidence type="ECO:0000313" key="1">
    <source>
        <dbReference type="EMBL" id="CAI0439257.1"/>
    </source>
</evidence>
<protein>
    <submittedName>
        <fullName evidence="1">Uncharacterized protein</fullName>
    </submittedName>
</protein>
<organism evidence="1 2">
    <name type="scientific">Linum tenue</name>
    <dbReference type="NCBI Taxonomy" id="586396"/>
    <lineage>
        <taxon>Eukaryota</taxon>
        <taxon>Viridiplantae</taxon>
        <taxon>Streptophyta</taxon>
        <taxon>Embryophyta</taxon>
        <taxon>Tracheophyta</taxon>
        <taxon>Spermatophyta</taxon>
        <taxon>Magnoliopsida</taxon>
        <taxon>eudicotyledons</taxon>
        <taxon>Gunneridae</taxon>
        <taxon>Pentapetalae</taxon>
        <taxon>rosids</taxon>
        <taxon>fabids</taxon>
        <taxon>Malpighiales</taxon>
        <taxon>Linaceae</taxon>
        <taxon>Linum</taxon>
    </lineage>
</organism>
<dbReference type="Proteomes" id="UP001154282">
    <property type="component" value="Unassembled WGS sequence"/>
</dbReference>
<gene>
    <name evidence="1" type="ORF">LITE_LOCUS26081</name>
</gene>
<comment type="caution">
    <text evidence="1">The sequence shown here is derived from an EMBL/GenBank/DDBJ whole genome shotgun (WGS) entry which is preliminary data.</text>
</comment>
<reference evidence="1" key="1">
    <citation type="submission" date="2022-08" db="EMBL/GenBank/DDBJ databases">
        <authorList>
            <person name="Gutierrez-Valencia J."/>
        </authorList>
    </citation>
    <scope>NUCLEOTIDE SEQUENCE</scope>
</reference>
<sequence length="91" mass="9993">MKAMAVSTNSIGVTPPVDSSEASCPEPAIQDIDKRIRALKKKVLLIQMPCSCVHHAFYASNRSSLSGDKKFPLWVGYLKKLANFVNVNELS</sequence>
<keyword evidence="2" id="KW-1185">Reference proteome</keyword>
<accession>A0AAV0LXL9</accession>